<name>A0ABY8IRK0_9HYPH</name>
<dbReference type="EMBL" id="CP117268">
    <property type="protein sequence ID" value="WFS25946.1"/>
    <property type="molecule type" value="Genomic_DNA"/>
</dbReference>
<evidence type="ECO:0000313" key="1">
    <source>
        <dbReference type="EMBL" id="WFS25946.1"/>
    </source>
</evidence>
<gene>
    <name evidence="1" type="ORF">PR018_20745</name>
</gene>
<proteinExistence type="predicted"/>
<keyword evidence="1" id="KW-0614">Plasmid</keyword>
<keyword evidence="2" id="KW-1185">Reference proteome</keyword>
<accession>A0ABY8IRK0</accession>
<dbReference type="PANTHER" id="PTHR36932">
    <property type="entry name" value="CAPSULAR POLYSACCHARIDE BIOSYNTHESIS PROTEIN"/>
    <property type="match status" value="1"/>
</dbReference>
<dbReference type="PANTHER" id="PTHR36932:SF1">
    <property type="entry name" value="CAPSULAR POLYSACCHARIDE BIOSYNTHESIS PROTEIN"/>
    <property type="match status" value="1"/>
</dbReference>
<dbReference type="InterPro" id="IPR042099">
    <property type="entry name" value="ANL_N_sf"/>
</dbReference>
<organism evidence="1 2">
    <name type="scientific">Rhizobium rhododendri</name>
    <dbReference type="NCBI Taxonomy" id="2506430"/>
    <lineage>
        <taxon>Bacteria</taxon>
        <taxon>Pseudomonadati</taxon>
        <taxon>Pseudomonadota</taxon>
        <taxon>Alphaproteobacteria</taxon>
        <taxon>Hyphomicrobiales</taxon>
        <taxon>Rhizobiaceae</taxon>
        <taxon>Rhizobium/Agrobacterium group</taxon>
        <taxon>Rhizobium</taxon>
    </lineage>
</organism>
<dbReference type="Gene3D" id="3.40.50.12780">
    <property type="entry name" value="N-terminal domain of ligase-like"/>
    <property type="match status" value="1"/>
</dbReference>
<evidence type="ECO:0000313" key="2">
    <source>
        <dbReference type="Proteomes" id="UP000318939"/>
    </source>
</evidence>
<protein>
    <submittedName>
        <fullName evidence="1">CoF synthetase</fullName>
    </submittedName>
</protein>
<dbReference type="SUPFAM" id="SSF56801">
    <property type="entry name" value="Acetyl-CoA synthetase-like"/>
    <property type="match status" value="1"/>
</dbReference>
<sequence length="425" mass="46930">MSLLTALKSYLRIRTLPYRMPDRAHLLAWQSAKLSAWLQNDVPKVAAFSARAGRKTVIDDLSIMDKSKLMADFSRFNVPAITNAQGWRAFEGEKRIGDYIVGASTGTSGNRGLFVISQAERFAWLGAMLAKALPDFWRHRDRVAVLLPIDTPLYDSANRTRNLTLQFFNLSTPLEEFSAALSAFDPTIVIAPPRILSRLAGMPGRLSPRRVFSAAEKLEAADRLIIEAGFGLRLGEIYMATEGLLGVTCAHGRLHLAEDCMHFAFEEAGNGLVRPILSDFSRSTQIMARYRLNDLLRLDDRTCPCGSPLQVVREIVGREDDVFLLSSPNGGIVELTPDILRNVIVDTDRGIMDFALVQTDAAALELQLPADCPAPVRRAVRANLTAVLESHGVSPDCHVESVDLAIHSKGKLRRIRRAWQSTGGQ</sequence>
<dbReference type="InterPro" id="IPR053158">
    <property type="entry name" value="CapK_Type1_Caps_Biosynth"/>
</dbReference>
<dbReference type="Proteomes" id="UP000318939">
    <property type="component" value="Plasmid unnamed1"/>
</dbReference>
<geneLocation type="plasmid" evidence="1 2">
    <name>unnamed1</name>
</geneLocation>
<dbReference type="RefSeq" id="WP_142831174.1">
    <property type="nucleotide sequence ID" value="NZ_CP117268.1"/>
</dbReference>
<reference evidence="1 2" key="2">
    <citation type="journal article" date="2023" name="MicrobiologyOpen">
        <title>Genomics of the tumorigenes clade of the family Rhizobiaceae and description of Rhizobium rhododendri sp. nov.</title>
        <authorList>
            <person name="Kuzmanovic N."/>
            <person name="diCenzo G.C."/>
            <person name="Bunk B."/>
            <person name="Sproeer C."/>
            <person name="Fruehling A."/>
            <person name="Neumann-Schaal M."/>
            <person name="Overmann J."/>
            <person name="Smalla K."/>
        </authorList>
    </citation>
    <scope>NUCLEOTIDE SEQUENCE [LARGE SCALE GENOMIC DNA]</scope>
    <source>
        <strain evidence="2">rho-6.2</strain>
        <plasmid evidence="1 2">unnamed1</plasmid>
    </source>
</reference>
<reference evidence="1 2" key="1">
    <citation type="journal article" date="2019" name="Phytopathology">
        <title>A Novel Group of Rhizobium tumorigenes-Like Agrobacteria Associated with Crown Gall Disease of Rhododendron and Blueberry.</title>
        <authorList>
            <person name="Kuzmanovic N."/>
            <person name="Behrens P."/>
            <person name="Idczak E."/>
            <person name="Wagner S."/>
            <person name="Gotz M."/>
            <person name="Sproer C."/>
            <person name="Bunk B."/>
            <person name="Overmann J."/>
            <person name="Smalla K."/>
        </authorList>
    </citation>
    <scope>NUCLEOTIDE SEQUENCE [LARGE SCALE GENOMIC DNA]</scope>
    <source>
        <strain evidence="2">rho-6.2</strain>
    </source>
</reference>